<sequence>MDEDTKGSGSPPSVDYGDGEEDEPLAAEGPSSAAASHEVPADAETEVPETAMRPRRVESALKDAKTFEDYRKKRPFKFLHMYSGPNDPLGQAIKLEAAKNRLNVVVLSLDNQLDPDLDLADPGGFQIMKEDVSKGEWDYTHAGFPCGSFSMARHNVTPGQPGPVRDKLNIYGLPGNSPQQQAEADKGTRMATQASEIYEAQVNSCIKRKVPPLATLENPPGSEESGSAWDVPEVSACLQRTKAIRANYNTCAYQLKSKERHFKPGVWTGRLQNLEKVSKVCRCPAWIKHTALVGKRKTAPAAEYPAALAETIAAEVVMVWKKTLNLEWWRYQFETKSKVVNDLQRAWLENEEKKTGGGTTRSEPSKRAASMAFKIDNIESDDLAESSKARPTKVLKEEHNRLCIGGMRNPAKTVKRLTQLRATGQKISKMWDEFIESHPRALQVATHYGKPDNIFDEELLELWRLALRENLAKVEEHPMVVRENWEFKSPLVSELWESWGEEAVDPDVHLPEFMRRGAPLGMEVQIPPSGVFPAAVGAEETNTDQAGEFEELRFLRNYESVRSQPEEATLEINRYVEKNFAKRVTWQWIKDVLGETGTVSKMALILKQKDDGSIKRRIILDMRRSFGNSRAKTDERIVLPRLTDVVHMLQDMWKPRGGDKGRRESKEEDDFEIYLIDLEDAFCHFPVRKEELRHCVTPDEHDQDALVWTAMLFGYKAAPLIMGRLSSALGRLLQSIMDPNFTQLQVYVDDVLMASLGPRPQRESKLAAALYTAAAFGVRVNLRKGERGRRVTWIGCSIEVPVVQVGEPEVVVLGISKNMIDQVLTTLHTWKGGGMGSIKELRSTTGRLSWVGGILPRLRWTVNVLYATLKEVEREQQDGTEERRAAGREDTRSKVGLFPIKRLGGVHLWLLKLFENPVENLIRIERMKKPKVPWGVITDASPKGWGAILVKVVDDHPKQLVPVEAVEGLITENEAKLLKVDYGESSSQAVMEALAIVRAVDKWGQKFRERAILIRSDSSVALAMTKRLASPHPTLNFLAAELVLRLEKYQVQRVTLHHLRGTWNEEADWLSFKRQKDLHRRPRVLGQHCPMDPPDMAADSAVRIRSRGNVLASMVLAAAPKRSMDGRAWDLEGRGRSNQGQLNFPTRSPVPQPPELENPKEPQPREFQKQKDSKRGEQSAELEGLLKRVYEQEFQAKKSLQQATPGARRVNDNGRHQRKTERGRKGKNSFKHHGEQGKSNDAKPRTAKRKLKDMSNLAKSPAWIAAARAKLKNRLFSASTLASKESKRRRIQEIMDNCNIRLGENGITTDEILTIAAVLGETSIKSADQYLAEVKLMQLEAGVSWTDVLDRQLTMVKRALKRDTGPEERAKEFNPELMPDKTWETRLQTKGLPIRTAWAYGWAVIWMLRCIEVVNLQAADVALDFTNKLVTVNIRKSKMDQSAHGVKRTLKCCGNSSCLRLCPWSLAIRVLSDHASPSETTPLFPDKDGTRIQKVKMVKSWMDNINEELTGHSARRSGAMWYARKGLPVHEIGLLGRWKSSAVFRYIEEALQEIPLNANVVTSSTTAQGGQLVCPGTPVPGTPVVRAAKVQEALEEKEVQLLDKKLKRSAPPEQCWAVSTGRRGRTSHRVRRASWNLSLASWDTWCGWHFAERNVKVTLAPKLLDSTSKCKKCEMAYQSRDGVKDEVSLAQLVNFE</sequence>
<gene>
    <name evidence="4" type="ORF">C1SCF055_LOCUS32546</name>
</gene>
<evidence type="ECO:0000313" key="5">
    <source>
        <dbReference type="EMBL" id="CAL1160326.1"/>
    </source>
</evidence>
<feature type="compositionally biased region" description="Polar residues" evidence="2">
    <location>
        <begin position="1136"/>
        <end position="1146"/>
    </location>
</feature>
<dbReference type="InterPro" id="IPR011010">
    <property type="entry name" value="DNA_brk_join_enz"/>
</dbReference>
<evidence type="ECO:0000313" key="6">
    <source>
        <dbReference type="Proteomes" id="UP001152797"/>
    </source>
</evidence>
<dbReference type="SUPFAM" id="SSF56672">
    <property type="entry name" value="DNA/RNA polymerases"/>
    <property type="match status" value="1"/>
</dbReference>
<dbReference type="PANTHER" id="PTHR33050">
    <property type="entry name" value="REVERSE TRANSCRIPTASE DOMAIN-CONTAINING PROTEIN"/>
    <property type="match status" value="1"/>
</dbReference>
<feature type="compositionally biased region" description="Basic residues" evidence="2">
    <location>
        <begin position="1216"/>
        <end position="1231"/>
    </location>
</feature>
<dbReference type="Gene3D" id="3.30.70.270">
    <property type="match status" value="1"/>
</dbReference>
<dbReference type="Proteomes" id="UP001152797">
    <property type="component" value="Unassembled WGS sequence"/>
</dbReference>
<feature type="region of interest" description="Disordered" evidence="2">
    <location>
        <begin position="1196"/>
        <end position="1254"/>
    </location>
</feature>
<keyword evidence="6" id="KW-1185">Reference proteome</keyword>
<feature type="compositionally biased region" description="Basic and acidic residues" evidence="2">
    <location>
        <begin position="1232"/>
        <end position="1244"/>
    </location>
</feature>
<dbReference type="EMBL" id="CAMXCT030003931">
    <property type="protein sequence ID" value="CAL4794263.1"/>
    <property type="molecule type" value="Genomic_DNA"/>
</dbReference>
<dbReference type="Gene3D" id="3.10.10.10">
    <property type="entry name" value="HIV Type 1 Reverse Transcriptase, subunit A, domain 1"/>
    <property type="match status" value="1"/>
</dbReference>
<feature type="region of interest" description="Disordered" evidence="2">
    <location>
        <begin position="1128"/>
        <end position="1180"/>
    </location>
</feature>
<dbReference type="GO" id="GO:0015074">
    <property type="term" value="P:DNA integration"/>
    <property type="evidence" value="ECO:0007669"/>
    <property type="project" value="InterPro"/>
</dbReference>
<dbReference type="Gene3D" id="3.30.420.10">
    <property type="entry name" value="Ribonuclease H-like superfamily/Ribonuclease H"/>
    <property type="match status" value="1"/>
</dbReference>
<evidence type="ECO:0000313" key="4">
    <source>
        <dbReference type="EMBL" id="CAI4006951.1"/>
    </source>
</evidence>
<dbReference type="PANTHER" id="PTHR33050:SF7">
    <property type="entry name" value="RIBONUCLEASE H"/>
    <property type="match status" value="1"/>
</dbReference>
<organism evidence="4">
    <name type="scientific">Cladocopium goreaui</name>
    <dbReference type="NCBI Taxonomy" id="2562237"/>
    <lineage>
        <taxon>Eukaryota</taxon>
        <taxon>Sar</taxon>
        <taxon>Alveolata</taxon>
        <taxon>Dinophyceae</taxon>
        <taxon>Suessiales</taxon>
        <taxon>Symbiodiniaceae</taxon>
        <taxon>Cladocopium</taxon>
    </lineage>
</organism>
<evidence type="ECO:0000259" key="3">
    <source>
        <dbReference type="PROSITE" id="PS50878"/>
    </source>
</evidence>
<reference evidence="5" key="2">
    <citation type="submission" date="2024-04" db="EMBL/GenBank/DDBJ databases">
        <authorList>
            <person name="Chen Y."/>
            <person name="Shah S."/>
            <person name="Dougan E. K."/>
            <person name="Thang M."/>
            <person name="Chan C."/>
        </authorList>
    </citation>
    <scope>NUCLEOTIDE SEQUENCE [LARGE SCALE GENOMIC DNA]</scope>
</reference>
<dbReference type="EMBL" id="CAMXCT010003931">
    <property type="protein sequence ID" value="CAI4006951.1"/>
    <property type="molecule type" value="Genomic_DNA"/>
</dbReference>
<evidence type="ECO:0000256" key="1">
    <source>
        <dbReference type="ARBA" id="ARBA00023172"/>
    </source>
</evidence>
<dbReference type="Pfam" id="PF00589">
    <property type="entry name" value="Phage_integrase"/>
    <property type="match status" value="1"/>
</dbReference>
<dbReference type="InterPro" id="IPR052055">
    <property type="entry name" value="Hepadnavirus_pol/RT"/>
</dbReference>
<dbReference type="GO" id="GO:0006310">
    <property type="term" value="P:DNA recombination"/>
    <property type="evidence" value="ECO:0007669"/>
    <property type="project" value="UniProtKB-KW"/>
</dbReference>
<proteinExistence type="predicted"/>
<dbReference type="InterPro" id="IPR000477">
    <property type="entry name" value="RT_dom"/>
</dbReference>
<accession>A0A9P1DAW2</accession>
<keyword evidence="1" id="KW-0233">DNA recombination</keyword>
<dbReference type="OrthoDB" id="7477527at2759"/>
<comment type="caution">
    <text evidence="4">The sequence shown here is derived from an EMBL/GenBank/DDBJ whole genome shotgun (WGS) entry which is preliminary data.</text>
</comment>
<dbReference type="PROSITE" id="PS50878">
    <property type="entry name" value="RT_POL"/>
    <property type="match status" value="1"/>
</dbReference>
<dbReference type="Gene3D" id="1.10.443.10">
    <property type="entry name" value="Intergrase catalytic core"/>
    <property type="match status" value="1"/>
</dbReference>
<evidence type="ECO:0000256" key="2">
    <source>
        <dbReference type="SAM" id="MobiDB-lite"/>
    </source>
</evidence>
<feature type="region of interest" description="Disordered" evidence="2">
    <location>
        <begin position="1"/>
        <end position="60"/>
    </location>
</feature>
<dbReference type="InterPro" id="IPR043128">
    <property type="entry name" value="Rev_trsase/Diguanyl_cyclase"/>
</dbReference>
<dbReference type="EMBL" id="CAMXCT020003931">
    <property type="protein sequence ID" value="CAL1160326.1"/>
    <property type="molecule type" value="Genomic_DNA"/>
</dbReference>
<protein>
    <recommendedName>
        <fullName evidence="3">Reverse transcriptase domain-containing protein</fullName>
    </recommendedName>
</protein>
<reference evidence="4" key="1">
    <citation type="submission" date="2022-10" db="EMBL/GenBank/DDBJ databases">
        <authorList>
            <person name="Chen Y."/>
            <person name="Dougan E. K."/>
            <person name="Chan C."/>
            <person name="Rhodes N."/>
            <person name="Thang M."/>
        </authorList>
    </citation>
    <scope>NUCLEOTIDE SEQUENCE</scope>
</reference>
<name>A0A9P1DAW2_9DINO</name>
<dbReference type="InterPro" id="IPR043502">
    <property type="entry name" value="DNA/RNA_pol_sf"/>
</dbReference>
<dbReference type="SUPFAM" id="SSF56349">
    <property type="entry name" value="DNA breaking-rejoining enzymes"/>
    <property type="match status" value="1"/>
</dbReference>
<dbReference type="InterPro" id="IPR002104">
    <property type="entry name" value="Integrase_catalytic"/>
</dbReference>
<feature type="compositionally biased region" description="Basic and acidic residues" evidence="2">
    <location>
        <begin position="1157"/>
        <end position="1180"/>
    </location>
</feature>
<dbReference type="GO" id="GO:0003677">
    <property type="term" value="F:DNA binding"/>
    <property type="evidence" value="ECO:0007669"/>
    <property type="project" value="InterPro"/>
</dbReference>
<dbReference type="InterPro" id="IPR013762">
    <property type="entry name" value="Integrase-like_cat_sf"/>
</dbReference>
<feature type="domain" description="Reverse transcriptase" evidence="3">
    <location>
        <begin position="587"/>
        <end position="798"/>
    </location>
</feature>
<dbReference type="InterPro" id="IPR036397">
    <property type="entry name" value="RNaseH_sf"/>
</dbReference>